<evidence type="ECO:0000256" key="11">
    <source>
        <dbReference type="SAM" id="Phobius"/>
    </source>
</evidence>
<reference evidence="14" key="1">
    <citation type="submission" date="2019-09" db="EMBL/GenBank/DDBJ databases">
        <title>Draft genome information of white flower Hibiscus syriacus.</title>
        <authorList>
            <person name="Kim Y.-M."/>
        </authorList>
    </citation>
    <scope>NUCLEOTIDE SEQUENCE [LARGE SCALE GENOMIC DNA]</scope>
    <source>
        <strain evidence="14">YM2019G1</strain>
    </source>
</reference>
<gene>
    <name evidence="14" type="ORF">F3Y22_tig00110597pilonHSYRG00051</name>
</gene>
<dbReference type="AlphaFoldDB" id="A0A6A3A550"/>
<dbReference type="InterPro" id="IPR036640">
    <property type="entry name" value="ABC1_TM_sf"/>
</dbReference>
<evidence type="ECO:0000256" key="2">
    <source>
        <dbReference type="ARBA" id="ARBA00009726"/>
    </source>
</evidence>
<evidence type="ECO:0000256" key="7">
    <source>
        <dbReference type="ARBA" id="ARBA00022840"/>
    </source>
</evidence>
<dbReference type="GO" id="GO:0016020">
    <property type="term" value="C:membrane"/>
    <property type="evidence" value="ECO:0007669"/>
    <property type="project" value="UniProtKB-SubCell"/>
</dbReference>
<protein>
    <recommendedName>
        <fullName evidence="3">ABC-type xenobiotic transporter</fullName>
        <ecNumber evidence="3">7.6.2.2</ecNumber>
    </recommendedName>
</protein>
<feature type="transmembrane region" description="Helical" evidence="11">
    <location>
        <begin position="436"/>
        <end position="455"/>
    </location>
</feature>
<dbReference type="EC" id="7.6.2.2" evidence="3"/>
<organism evidence="14 15">
    <name type="scientific">Hibiscus syriacus</name>
    <name type="common">Rose of Sharon</name>
    <dbReference type="NCBI Taxonomy" id="106335"/>
    <lineage>
        <taxon>Eukaryota</taxon>
        <taxon>Viridiplantae</taxon>
        <taxon>Streptophyta</taxon>
        <taxon>Embryophyta</taxon>
        <taxon>Tracheophyta</taxon>
        <taxon>Spermatophyta</taxon>
        <taxon>Magnoliopsida</taxon>
        <taxon>eudicotyledons</taxon>
        <taxon>Gunneridae</taxon>
        <taxon>Pentapetalae</taxon>
        <taxon>rosids</taxon>
        <taxon>malvids</taxon>
        <taxon>Malvales</taxon>
        <taxon>Malvaceae</taxon>
        <taxon>Malvoideae</taxon>
        <taxon>Hibiscus</taxon>
    </lineage>
</organism>
<evidence type="ECO:0000313" key="14">
    <source>
        <dbReference type="EMBL" id="KAE8698365.1"/>
    </source>
</evidence>
<dbReference type="PANTHER" id="PTHR24223:SF181">
    <property type="entry name" value="ABC TRANSPORTER C FAMILY MEMBER 3"/>
    <property type="match status" value="1"/>
</dbReference>
<dbReference type="Gene3D" id="1.20.1560.10">
    <property type="entry name" value="ABC transporter type 1, transmembrane domain"/>
    <property type="match status" value="1"/>
</dbReference>
<accession>A0A6A3A550</accession>
<comment type="similarity">
    <text evidence="2">Belongs to the ABC transporter superfamily. ABCC family. Conjugate transporter (TC 3.A.1.208) subfamily.</text>
</comment>
<dbReference type="InterPro" id="IPR050173">
    <property type="entry name" value="ABC_transporter_C-like"/>
</dbReference>
<evidence type="ECO:0000256" key="6">
    <source>
        <dbReference type="ARBA" id="ARBA00022741"/>
    </source>
</evidence>
<feature type="transmembrane region" description="Helical" evidence="11">
    <location>
        <begin position="595"/>
        <end position="616"/>
    </location>
</feature>
<dbReference type="PROSITE" id="PS50929">
    <property type="entry name" value="ABC_TM1F"/>
    <property type="match status" value="1"/>
</dbReference>
<dbReference type="EMBL" id="VEPZ02001044">
    <property type="protein sequence ID" value="KAE8698365.1"/>
    <property type="molecule type" value="Genomic_DNA"/>
</dbReference>
<dbReference type="PROSITE" id="PS50893">
    <property type="entry name" value="ABC_TRANSPORTER_2"/>
    <property type="match status" value="1"/>
</dbReference>
<dbReference type="Proteomes" id="UP000436088">
    <property type="component" value="Unassembled WGS sequence"/>
</dbReference>
<dbReference type="CDD" id="cd03244">
    <property type="entry name" value="ABCC_MRP_domain2"/>
    <property type="match status" value="1"/>
</dbReference>
<evidence type="ECO:0000256" key="10">
    <source>
        <dbReference type="ARBA" id="ARBA00034018"/>
    </source>
</evidence>
<feature type="domain" description="ABC transporter" evidence="12">
    <location>
        <begin position="692"/>
        <end position="923"/>
    </location>
</feature>
<keyword evidence="5 11" id="KW-0812">Transmembrane</keyword>
<dbReference type="GO" id="GO:0008559">
    <property type="term" value="F:ABC-type xenobiotic transporter activity"/>
    <property type="evidence" value="ECO:0007669"/>
    <property type="project" value="UniProtKB-EC"/>
</dbReference>
<dbReference type="FunFam" id="3.40.50.300:FF:000630">
    <property type="entry name" value="ATP-binding cassette (ABC) transporter, putative"/>
    <property type="match status" value="1"/>
</dbReference>
<dbReference type="SUPFAM" id="SSF90123">
    <property type="entry name" value="ABC transporter transmembrane region"/>
    <property type="match status" value="1"/>
</dbReference>
<dbReference type="SMART" id="SM00382">
    <property type="entry name" value="AAA"/>
    <property type="match status" value="1"/>
</dbReference>
<dbReference type="InterPro" id="IPR003439">
    <property type="entry name" value="ABC_transporter-like_ATP-bd"/>
</dbReference>
<evidence type="ECO:0000256" key="4">
    <source>
        <dbReference type="ARBA" id="ARBA00022448"/>
    </source>
</evidence>
<dbReference type="GO" id="GO:0016887">
    <property type="term" value="F:ATP hydrolysis activity"/>
    <property type="evidence" value="ECO:0007669"/>
    <property type="project" value="InterPro"/>
</dbReference>
<evidence type="ECO:0000256" key="5">
    <source>
        <dbReference type="ARBA" id="ARBA00022692"/>
    </source>
</evidence>
<keyword evidence="7" id="KW-0067">ATP-binding</keyword>
<dbReference type="SUPFAM" id="SSF52540">
    <property type="entry name" value="P-loop containing nucleoside triphosphate hydrolases"/>
    <property type="match status" value="1"/>
</dbReference>
<evidence type="ECO:0000259" key="12">
    <source>
        <dbReference type="PROSITE" id="PS50893"/>
    </source>
</evidence>
<name>A0A6A3A550_HIBSY</name>
<feature type="domain" description="ABC transmembrane type-1" evidence="13">
    <location>
        <begin position="521"/>
        <end position="654"/>
    </location>
</feature>
<keyword evidence="8 11" id="KW-1133">Transmembrane helix</keyword>
<evidence type="ECO:0000259" key="13">
    <source>
        <dbReference type="PROSITE" id="PS50929"/>
    </source>
</evidence>
<proteinExistence type="inferred from homology"/>
<keyword evidence="4" id="KW-0813">Transport</keyword>
<dbReference type="PANTHER" id="PTHR24223">
    <property type="entry name" value="ATP-BINDING CASSETTE SUB-FAMILY C"/>
    <property type="match status" value="1"/>
</dbReference>
<evidence type="ECO:0000256" key="9">
    <source>
        <dbReference type="ARBA" id="ARBA00023136"/>
    </source>
</evidence>
<dbReference type="Gene3D" id="3.40.50.300">
    <property type="entry name" value="P-loop containing nucleotide triphosphate hydrolases"/>
    <property type="match status" value="1"/>
</dbReference>
<keyword evidence="9 11" id="KW-0472">Membrane</keyword>
<evidence type="ECO:0000313" key="15">
    <source>
        <dbReference type="Proteomes" id="UP000436088"/>
    </source>
</evidence>
<keyword evidence="15" id="KW-1185">Reference proteome</keyword>
<dbReference type="InterPro" id="IPR027417">
    <property type="entry name" value="P-loop_NTPase"/>
</dbReference>
<comment type="catalytic activity">
    <reaction evidence="10">
        <text>ATP + H2O + xenobioticSide 1 = ADP + phosphate + xenobioticSide 2.</text>
        <dbReference type="EC" id="7.6.2.2"/>
    </reaction>
</comment>
<dbReference type="GO" id="GO:0005524">
    <property type="term" value="F:ATP binding"/>
    <property type="evidence" value="ECO:0007669"/>
    <property type="project" value="UniProtKB-KW"/>
</dbReference>
<comment type="caution">
    <text evidence="14">The sequence shown here is derived from an EMBL/GenBank/DDBJ whole genome shotgun (WGS) entry which is preliminary data.</text>
</comment>
<comment type="subcellular location">
    <subcellularLocation>
        <location evidence="1">Membrane</location>
    </subcellularLocation>
</comment>
<sequence>MYCNAVLECWLDVADIEGTGVTTLKLLKALFFTDWRDYLDGFVCVHVHCGSYVGPYLIDTFVQYLSGQREFKSEGSNPFMPVEAEDQRGDHQLWLSMREGRDFCWYMHDTWTMALQVVLAMVLYKNLGAATFAALSQYLSCRGSFCLRFWVRKVEEGWLKRSDVSKQSQTSGEIINYMAVDAERVATFAAFCHNNTCHVGEHSFGELEENFQEKLMESKDKRMKATYETLRNMRILNFRGGKKFLSKILGIVSYLQLDDLQPDVMEKLPRGSSNIVIEIVDGNFSWDLSSPTPTLKDLNLKVFHSTRVAVCAYSPVALDTECKIEDNILFGKEMKRERFMKHYHYKVQLLLLSGSDFKELVGAHEKALSALDHTIEAGSVSEKCVSEPDGVIREMQKEGNEIGEVDDVGPKGQLVEEEEREKGKVGFRSTGSITTAYGGALIPFILLAQILFQVFQIGSNYWMAWASPAIEPPASTYQSVVDLNIPSQVAGVAVSVSTPWNHCCHVSGCLADLYHFYTCDVACIWYQQYYISSARELARLIEVCKAPIIQNFFETISGATTIMGFDQESRFQQKNMILMDAYSRPKFHANGAMQWLCFSLDMLCSITFAFSLFFLISIPDGIINSGIAGLAVTFGLNLNMSLSMLVWQIFRMEKIISVERILQYSSIPSEPSLVIESNCPDLSWPFRGEVCIHDLQVRYAPHMPLVLRGLTCTFPGGLKTGIVGRTGSGKTTLLQTLFRIVEPAAGRIIIDGVNISSIGLHDLRLRLSIIPQDPTMFEGTIRSNLVPLEEYTDEQIWEALNKCQLGDKLERRKASSSLQLVKTERIGVWVKGSCCVLGVCCSRKSKILVLEATASVDTATDNLIQTTLKEHFSECTVITIAHRVTSVVDSDMVMLLSQGVIEEYDSVGSLLENKFSSFAQLVAEYT</sequence>
<dbReference type="InterPro" id="IPR003593">
    <property type="entry name" value="AAA+_ATPase"/>
</dbReference>
<feature type="transmembrane region" description="Helical" evidence="11">
    <location>
        <begin position="622"/>
        <end position="647"/>
    </location>
</feature>
<evidence type="ECO:0000256" key="8">
    <source>
        <dbReference type="ARBA" id="ARBA00022989"/>
    </source>
</evidence>
<dbReference type="Pfam" id="PF00005">
    <property type="entry name" value="ABC_tran"/>
    <property type="match status" value="1"/>
</dbReference>
<dbReference type="InterPro" id="IPR011527">
    <property type="entry name" value="ABC1_TM_dom"/>
</dbReference>
<keyword evidence="6" id="KW-0547">Nucleotide-binding</keyword>
<evidence type="ECO:0000256" key="3">
    <source>
        <dbReference type="ARBA" id="ARBA00012191"/>
    </source>
</evidence>
<evidence type="ECO:0000256" key="1">
    <source>
        <dbReference type="ARBA" id="ARBA00004370"/>
    </source>
</evidence>